<name>A0A1G9UCA8_9BURK</name>
<dbReference type="RefSeq" id="WP_091571193.1">
    <property type="nucleotide sequence ID" value="NZ_FNHP01000008.1"/>
</dbReference>
<dbReference type="Proteomes" id="UP000198552">
    <property type="component" value="Unassembled WGS sequence"/>
</dbReference>
<evidence type="ECO:0000259" key="1">
    <source>
        <dbReference type="Pfam" id="PF10124"/>
    </source>
</evidence>
<proteinExistence type="predicted"/>
<dbReference type="InterPro" id="IPR018774">
    <property type="entry name" value="Phage_Mu_GpT"/>
</dbReference>
<sequence length="297" mass="32611">MQINHSNLAILNQAFSGAFRGAFSQAAPMWSQVATLVPSTTSEQKYGWLGKITKFREWIGERQVQNLAVHDYAIKNKTFENTVGVGREEIEDDQYGIYTPVIQQLGQDAALHPDELVFGLLNAGFTTPCYDGQYFFDTDHPVGAPGAQKSASNFQGGTGTAWFLLDTTKVIKPVLYQKRRDYAFTAKTSLTDENVFNRNEFVWGADGRGNAGLGLWQLAYASREALTVQSYADARAAHQSLCGDNGKPLVIRSAELWVPPNLEQAALEVVQAERLAGGASNVMRNLSKVVVCPWLAA</sequence>
<dbReference type="Pfam" id="PF10124">
    <property type="entry name" value="Mu-like_gpT"/>
    <property type="match status" value="1"/>
</dbReference>
<dbReference type="AlphaFoldDB" id="A0A1G9UCA8"/>
<organism evidence="2 3">
    <name type="scientific">Oryzisolibacter propanilivorax</name>
    <dbReference type="NCBI Taxonomy" id="1527607"/>
    <lineage>
        <taxon>Bacteria</taxon>
        <taxon>Pseudomonadati</taxon>
        <taxon>Pseudomonadota</taxon>
        <taxon>Betaproteobacteria</taxon>
        <taxon>Burkholderiales</taxon>
        <taxon>Comamonadaceae</taxon>
        <taxon>Oryzisolibacter</taxon>
    </lineage>
</organism>
<dbReference type="EMBL" id="FNHP01000008">
    <property type="protein sequence ID" value="SDM57205.1"/>
    <property type="molecule type" value="Genomic_DNA"/>
</dbReference>
<keyword evidence="3" id="KW-1185">Reference proteome</keyword>
<dbReference type="OrthoDB" id="9804833at2"/>
<dbReference type="STRING" id="1527607.SAMN05428957_10886"/>
<gene>
    <name evidence="2" type="ORF">SAMN05428957_10886</name>
</gene>
<evidence type="ECO:0000313" key="3">
    <source>
        <dbReference type="Proteomes" id="UP000198552"/>
    </source>
</evidence>
<protein>
    <submittedName>
        <fullName evidence="2">Mu-like prophage major head subunit gpT</fullName>
    </submittedName>
</protein>
<feature type="domain" description="Bacteriophage Mu GpT" evidence="1">
    <location>
        <begin position="9"/>
        <end position="295"/>
    </location>
</feature>
<reference evidence="3" key="1">
    <citation type="submission" date="2016-10" db="EMBL/GenBank/DDBJ databases">
        <authorList>
            <person name="Varghese N."/>
            <person name="Submissions S."/>
        </authorList>
    </citation>
    <scope>NUCLEOTIDE SEQUENCE [LARGE SCALE GENOMIC DNA]</scope>
    <source>
        <strain evidence="3">EPL6</strain>
    </source>
</reference>
<evidence type="ECO:0000313" key="2">
    <source>
        <dbReference type="EMBL" id="SDM57205.1"/>
    </source>
</evidence>
<accession>A0A1G9UCA8</accession>